<gene>
    <name evidence="1" type="ORF">AB0I48_20345</name>
</gene>
<dbReference type="EMBL" id="JBFAKC010000008">
    <property type="protein sequence ID" value="MEV0709918.1"/>
    <property type="molecule type" value="Genomic_DNA"/>
</dbReference>
<name>A0ABV3FX03_9NOCA</name>
<evidence type="ECO:0000313" key="1">
    <source>
        <dbReference type="EMBL" id="MEV0709918.1"/>
    </source>
</evidence>
<sequence>MPDSSCQACQELIAIGAITTTALGLLNRSGVLGSAESHAEPLISR</sequence>
<proteinExistence type="predicted"/>
<keyword evidence="2" id="KW-1185">Reference proteome</keyword>
<dbReference type="RefSeq" id="WP_357785636.1">
    <property type="nucleotide sequence ID" value="NZ_JBFAKC010000008.1"/>
</dbReference>
<reference evidence="1 2" key="1">
    <citation type="submission" date="2024-06" db="EMBL/GenBank/DDBJ databases">
        <title>The Natural Products Discovery Center: Release of the First 8490 Sequenced Strains for Exploring Actinobacteria Biosynthetic Diversity.</title>
        <authorList>
            <person name="Kalkreuter E."/>
            <person name="Kautsar S.A."/>
            <person name="Yang D."/>
            <person name="Bader C.D."/>
            <person name="Teijaro C.N."/>
            <person name="Fluegel L."/>
            <person name="Davis C.M."/>
            <person name="Simpson J.R."/>
            <person name="Lauterbach L."/>
            <person name="Steele A.D."/>
            <person name="Gui C."/>
            <person name="Meng S."/>
            <person name="Li G."/>
            <person name="Viehrig K."/>
            <person name="Ye F."/>
            <person name="Su P."/>
            <person name="Kiefer A.F."/>
            <person name="Nichols A."/>
            <person name="Cepeda A.J."/>
            <person name="Yan W."/>
            <person name="Fan B."/>
            <person name="Jiang Y."/>
            <person name="Adhikari A."/>
            <person name="Zheng C.-J."/>
            <person name="Schuster L."/>
            <person name="Cowan T.M."/>
            <person name="Smanski M.J."/>
            <person name="Chevrette M.G."/>
            <person name="De Carvalho L.P.S."/>
            <person name="Shen B."/>
        </authorList>
    </citation>
    <scope>NUCLEOTIDE SEQUENCE [LARGE SCALE GENOMIC DNA]</scope>
    <source>
        <strain evidence="1 2">NPDC050403</strain>
    </source>
</reference>
<evidence type="ECO:0000313" key="2">
    <source>
        <dbReference type="Proteomes" id="UP001551695"/>
    </source>
</evidence>
<organism evidence="1 2">
    <name type="scientific">Nocardia aurea</name>
    <dbReference type="NCBI Taxonomy" id="2144174"/>
    <lineage>
        <taxon>Bacteria</taxon>
        <taxon>Bacillati</taxon>
        <taxon>Actinomycetota</taxon>
        <taxon>Actinomycetes</taxon>
        <taxon>Mycobacteriales</taxon>
        <taxon>Nocardiaceae</taxon>
        <taxon>Nocardia</taxon>
    </lineage>
</organism>
<comment type="caution">
    <text evidence="1">The sequence shown here is derived from an EMBL/GenBank/DDBJ whole genome shotgun (WGS) entry which is preliminary data.</text>
</comment>
<protein>
    <submittedName>
        <fullName evidence="1">Uncharacterized protein</fullName>
    </submittedName>
</protein>
<accession>A0ABV3FX03</accession>
<dbReference type="Proteomes" id="UP001551695">
    <property type="component" value="Unassembled WGS sequence"/>
</dbReference>